<dbReference type="AlphaFoldDB" id="A0A9X1ZXW8"/>
<name>A0A9X1ZXW8_9FLAO</name>
<dbReference type="InterPro" id="IPR042252">
    <property type="entry name" value="MtfA_N"/>
</dbReference>
<feature type="transmembrane region" description="Helical" evidence="1">
    <location>
        <begin position="6"/>
        <end position="23"/>
    </location>
</feature>
<proteinExistence type="predicted"/>
<dbReference type="Pfam" id="PF06167">
    <property type="entry name" value="Peptidase_M90"/>
    <property type="match status" value="1"/>
</dbReference>
<dbReference type="CDD" id="cd20169">
    <property type="entry name" value="Peptidase_M90_mtfA"/>
    <property type="match status" value="1"/>
</dbReference>
<dbReference type="EMBL" id="JAKHSK010000025">
    <property type="protein sequence ID" value="MCL6219713.1"/>
    <property type="molecule type" value="Genomic_DNA"/>
</dbReference>
<organism evidence="2 3">
    <name type="scientific">Zunongwangia pacifica</name>
    <dbReference type="NCBI Taxonomy" id="2911062"/>
    <lineage>
        <taxon>Bacteria</taxon>
        <taxon>Pseudomonadati</taxon>
        <taxon>Bacteroidota</taxon>
        <taxon>Flavobacteriia</taxon>
        <taxon>Flavobacteriales</taxon>
        <taxon>Flavobacteriaceae</taxon>
        <taxon>Zunongwangia</taxon>
    </lineage>
</organism>
<keyword evidence="3" id="KW-1185">Reference proteome</keyword>
<reference evidence="2" key="1">
    <citation type="submission" date="2022-01" db="EMBL/GenBank/DDBJ databases">
        <title>Genome sequencing of Zunongwangia sp. M21534 genome.</title>
        <authorList>
            <person name="Chen Y."/>
            <person name="Dong C."/>
            <person name="Shao Z."/>
        </authorList>
    </citation>
    <scope>NUCLEOTIDE SEQUENCE</scope>
    <source>
        <strain evidence="2">MCCC M21534</strain>
    </source>
</reference>
<keyword evidence="1" id="KW-0472">Membrane</keyword>
<sequence length="261" mass="30519">MNRLVEGILILIVIAGVLIYRITRKKKKKIDPFPANWHQLLLDHVKFYAELNAAEQKRFQRRIMLFLSEVYIESVSFELEDLDRILVASSAVIPVFGFEKWCYSNLSTVILYPDHFNKNLVFENSGEDKIVMGLVGSGRFEHQMILSRRALHEGFDRHNDRLNTGIHEFVHLIDKVDGVTDGMPERLLKQAYIIPWLKMVHKEMEAINANESDIRSYGGTNEAEFLATASEYFFENPRLMQRKHPDLYNMLHDCFFPNEKQ</sequence>
<gene>
    <name evidence="2" type="ORF">L1967_15580</name>
</gene>
<dbReference type="InterPro" id="IPR010384">
    <property type="entry name" value="MtfA_fam"/>
</dbReference>
<keyword evidence="1" id="KW-1133">Transmembrane helix</keyword>
<dbReference type="GO" id="GO:0008237">
    <property type="term" value="F:metallopeptidase activity"/>
    <property type="evidence" value="ECO:0007669"/>
    <property type="project" value="InterPro"/>
</dbReference>
<dbReference type="GO" id="GO:0005829">
    <property type="term" value="C:cytosol"/>
    <property type="evidence" value="ECO:0007669"/>
    <property type="project" value="TreeGrafter"/>
</dbReference>
<protein>
    <submittedName>
        <fullName evidence="2">Zinc-dependent peptidase</fullName>
    </submittedName>
</protein>
<keyword evidence="1" id="KW-0812">Transmembrane</keyword>
<dbReference type="PANTHER" id="PTHR30164">
    <property type="entry name" value="MTFA PEPTIDASE"/>
    <property type="match status" value="1"/>
</dbReference>
<dbReference type="Proteomes" id="UP001139521">
    <property type="component" value="Unassembled WGS sequence"/>
</dbReference>
<dbReference type="PANTHER" id="PTHR30164:SF2">
    <property type="entry name" value="PROTEIN MTFA"/>
    <property type="match status" value="1"/>
</dbReference>
<evidence type="ECO:0000313" key="2">
    <source>
        <dbReference type="EMBL" id="MCL6219713.1"/>
    </source>
</evidence>
<comment type="caution">
    <text evidence="2">The sequence shown here is derived from an EMBL/GenBank/DDBJ whole genome shotgun (WGS) entry which is preliminary data.</text>
</comment>
<dbReference type="Gene3D" id="1.10.472.150">
    <property type="entry name" value="Glucose-regulated metallo-peptidase M90, N-terminal domain"/>
    <property type="match status" value="1"/>
</dbReference>
<evidence type="ECO:0000256" key="1">
    <source>
        <dbReference type="SAM" id="Phobius"/>
    </source>
</evidence>
<dbReference type="Gene3D" id="3.40.390.10">
    <property type="entry name" value="Collagenase (Catalytic Domain)"/>
    <property type="match status" value="1"/>
</dbReference>
<dbReference type="GO" id="GO:0004177">
    <property type="term" value="F:aminopeptidase activity"/>
    <property type="evidence" value="ECO:0007669"/>
    <property type="project" value="TreeGrafter"/>
</dbReference>
<accession>A0A9X1ZXW8</accession>
<dbReference type="RefSeq" id="WP_249602428.1">
    <property type="nucleotide sequence ID" value="NZ_JAKHSK010000025.1"/>
</dbReference>
<evidence type="ECO:0000313" key="3">
    <source>
        <dbReference type="Proteomes" id="UP001139521"/>
    </source>
</evidence>
<dbReference type="SUPFAM" id="SSF55486">
    <property type="entry name" value="Metalloproteases ('zincins'), catalytic domain"/>
    <property type="match status" value="1"/>
</dbReference>
<dbReference type="InterPro" id="IPR024079">
    <property type="entry name" value="MetalloPept_cat_dom_sf"/>
</dbReference>